<dbReference type="SMART" id="SM00448">
    <property type="entry name" value="REC"/>
    <property type="match status" value="1"/>
</dbReference>
<dbReference type="Gene3D" id="3.30.450.20">
    <property type="entry name" value="PAS domain"/>
    <property type="match status" value="1"/>
</dbReference>
<dbReference type="InterPro" id="IPR013515">
    <property type="entry name" value="Phytochrome_cen-reg"/>
</dbReference>
<dbReference type="GO" id="GO:0000160">
    <property type="term" value="P:phosphorelay signal transduction system"/>
    <property type="evidence" value="ECO:0007669"/>
    <property type="project" value="InterPro"/>
</dbReference>
<keyword evidence="11" id="KW-0675">Receptor</keyword>
<keyword evidence="10" id="KW-0157">Chromophore</keyword>
<dbReference type="GO" id="GO:0005524">
    <property type="term" value="F:ATP binding"/>
    <property type="evidence" value="ECO:0007669"/>
    <property type="project" value="UniProtKB-KW"/>
</dbReference>
<evidence type="ECO:0000256" key="5">
    <source>
        <dbReference type="ARBA" id="ARBA00022606"/>
    </source>
</evidence>
<feature type="domain" description="Phytochrome chromophore attachment site" evidence="13">
    <location>
        <begin position="144"/>
        <end position="302"/>
    </location>
</feature>
<keyword evidence="7" id="KW-0547">Nucleotide-binding</keyword>
<keyword evidence="6 15" id="KW-0808">Transferase</keyword>
<dbReference type="PROSITE" id="PS50046">
    <property type="entry name" value="PHYTOCHROME_2"/>
    <property type="match status" value="1"/>
</dbReference>
<organism evidence="15 16">
    <name type="scientific">Calycomorphotria hydatis</name>
    <dbReference type="NCBI Taxonomy" id="2528027"/>
    <lineage>
        <taxon>Bacteria</taxon>
        <taxon>Pseudomonadati</taxon>
        <taxon>Planctomycetota</taxon>
        <taxon>Planctomycetia</taxon>
        <taxon>Planctomycetales</taxon>
        <taxon>Planctomycetaceae</taxon>
        <taxon>Calycomorphotria</taxon>
    </lineage>
</organism>
<dbReference type="EMBL" id="CP036316">
    <property type="protein sequence ID" value="QDT63155.1"/>
    <property type="molecule type" value="Genomic_DNA"/>
</dbReference>
<evidence type="ECO:0000256" key="10">
    <source>
        <dbReference type="ARBA" id="ARBA00022991"/>
    </source>
</evidence>
<dbReference type="Pfam" id="PF08446">
    <property type="entry name" value="PAS_2"/>
    <property type="match status" value="1"/>
</dbReference>
<evidence type="ECO:0000256" key="7">
    <source>
        <dbReference type="ARBA" id="ARBA00022741"/>
    </source>
</evidence>
<reference evidence="15 16" key="1">
    <citation type="submission" date="2019-02" db="EMBL/GenBank/DDBJ databases">
        <title>Deep-cultivation of Planctomycetes and their phenomic and genomic characterization uncovers novel biology.</title>
        <authorList>
            <person name="Wiegand S."/>
            <person name="Jogler M."/>
            <person name="Boedeker C."/>
            <person name="Pinto D."/>
            <person name="Vollmers J."/>
            <person name="Rivas-Marin E."/>
            <person name="Kohn T."/>
            <person name="Peeters S.H."/>
            <person name="Heuer A."/>
            <person name="Rast P."/>
            <person name="Oberbeckmann S."/>
            <person name="Bunk B."/>
            <person name="Jeske O."/>
            <person name="Meyerdierks A."/>
            <person name="Storesund J.E."/>
            <person name="Kallscheuer N."/>
            <person name="Luecker S."/>
            <person name="Lage O.M."/>
            <person name="Pohl T."/>
            <person name="Merkel B.J."/>
            <person name="Hornburger P."/>
            <person name="Mueller R.-W."/>
            <person name="Bruemmer F."/>
            <person name="Labrenz M."/>
            <person name="Spormann A.M."/>
            <person name="Op den Camp H."/>
            <person name="Overmann J."/>
            <person name="Amann R."/>
            <person name="Jetten M.S.M."/>
            <person name="Mascher T."/>
            <person name="Medema M.H."/>
            <person name="Devos D.P."/>
            <person name="Kaster A.-K."/>
            <person name="Ovreas L."/>
            <person name="Rohde M."/>
            <person name="Galperin M.Y."/>
            <person name="Jogler C."/>
        </authorList>
    </citation>
    <scope>NUCLEOTIDE SEQUENCE [LARGE SCALE GENOMIC DNA]</scope>
    <source>
        <strain evidence="15 16">V22</strain>
    </source>
</reference>
<dbReference type="InterPro" id="IPR011102">
    <property type="entry name" value="Sig_transdc_His_kinase_HWE"/>
</dbReference>
<dbReference type="Gene3D" id="3.40.50.2300">
    <property type="match status" value="1"/>
</dbReference>
<evidence type="ECO:0000256" key="12">
    <source>
        <dbReference type="PROSITE-ProRule" id="PRU00169"/>
    </source>
</evidence>
<dbReference type="InterPro" id="IPR029016">
    <property type="entry name" value="GAF-like_dom_sf"/>
</dbReference>
<dbReference type="SUPFAM" id="SSF55781">
    <property type="entry name" value="GAF domain-like"/>
    <property type="match status" value="2"/>
</dbReference>
<dbReference type="SUPFAM" id="SSF52172">
    <property type="entry name" value="CheY-like"/>
    <property type="match status" value="1"/>
</dbReference>
<dbReference type="InterPro" id="IPR035965">
    <property type="entry name" value="PAS-like_dom_sf"/>
</dbReference>
<dbReference type="AlphaFoldDB" id="A0A517T455"/>
<protein>
    <recommendedName>
        <fullName evidence="2">histidine kinase</fullName>
        <ecNumber evidence="2">2.7.13.3</ecNumber>
    </recommendedName>
</protein>
<dbReference type="PANTHER" id="PTHR41523">
    <property type="entry name" value="TWO-COMPONENT SYSTEM SENSOR PROTEIN"/>
    <property type="match status" value="1"/>
</dbReference>
<proteinExistence type="predicted"/>
<dbReference type="PROSITE" id="PS50110">
    <property type="entry name" value="RESPONSE_REGULATORY"/>
    <property type="match status" value="1"/>
</dbReference>
<dbReference type="InterPro" id="IPR001789">
    <property type="entry name" value="Sig_transdc_resp-reg_receiver"/>
</dbReference>
<gene>
    <name evidence="15" type="primary">bphP</name>
    <name evidence="15" type="ORF">V22_03730</name>
</gene>
<dbReference type="Pfam" id="PF00360">
    <property type="entry name" value="PHY"/>
    <property type="match status" value="1"/>
</dbReference>
<dbReference type="InterPro" id="IPR001294">
    <property type="entry name" value="Phytochrome"/>
</dbReference>
<evidence type="ECO:0000313" key="16">
    <source>
        <dbReference type="Proteomes" id="UP000319976"/>
    </source>
</evidence>
<dbReference type="InterPro" id="IPR013654">
    <property type="entry name" value="PAS_2"/>
</dbReference>
<feature type="modified residue" description="4-aspartylphosphate" evidence="12">
    <location>
        <position position="776"/>
    </location>
</feature>
<keyword evidence="8" id="KW-0418">Kinase</keyword>
<dbReference type="InterPro" id="IPR036890">
    <property type="entry name" value="HATPase_C_sf"/>
</dbReference>
<dbReference type="SMART" id="SM00911">
    <property type="entry name" value="HWE_HK"/>
    <property type="match status" value="1"/>
</dbReference>
<dbReference type="Gene3D" id="3.30.565.10">
    <property type="entry name" value="Histidine kinase-like ATPase, C-terminal domain"/>
    <property type="match status" value="1"/>
</dbReference>
<dbReference type="GO" id="GO:0009881">
    <property type="term" value="F:photoreceptor activity"/>
    <property type="evidence" value="ECO:0007669"/>
    <property type="project" value="UniProtKB-KW"/>
</dbReference>
<keyword evidence="5" id="KW-0716">Sensory transduction</keyword>
<dbReference type="EC" id="2.7.13.3" evidence="2"/>
<dbReference type="InterPro" id="IPR043150">
    <property type="entry name" value="Phytochrome_PHY_sf"/>
</dbReference>
<evidence type="ECO:0000256" key="3">
    <source>
        <dbReference type="ARBA" id="ARBA00022543"/>
    </source>
</evidence>
<dbReference type="SUPFAM" id="SSF55874">
    <property type="entry name" value="ATPase domain of HSP90 chaperone/DNA topoisomerase II/histidine kinase"/>
    <property type="match status" value="1"/>
</dbReference>
<evidence type="ECO:0000259" key="14">
    <source>
        <dbReference type="PROSITE" id="PS50110"/>
    </source>
</evidence>
<evidence type="ECO:0000256" key="2">
    <source>
        <dbReference type="ARBA" id="ARBA00012438"/>
    </source>
</evidence>
<dbReference type="Gene3D" id="3.30.450.270">
    <property type="match status" value="1"/>
</dbReference>
<keyword evidence="4 12" id="KW-0597">Phosphoprotein</keyword>
<evidence type="ECO:0000259" key="13">
    <source>
        <dbReference type="PROSITE" id="PS50046"/>
    </source>
</evidence>
<sequence length="841" mass="93635">MTTEDVALSNCDREPVHIPGKIQTFGGLLGFDLQTMEVHYCSENLQEIIPSCSPDCLGKKIDQLDLSRDLVHGVRGLLGLPTITRQRERLGVLQIGGKQVEIGVFLTDGIAVLECELVEPPSARSQTPIARVRSMLAQLDTSQDLQLLLNSAVNTLRHLTGFDRVMAYRFLPSGAGEVAAEARSPAVNPFLGLRYPASDIPKPARELMVKSPFRVISDIRDPHAKTLSNRDKPLDLGLSQLRGVSPIHVEYLENMGVRSTMNTSIIVHGQLWGLFAFHHYRRFQLSPDHRSLVELLGHFVSLEVQQQLEKQKISDRKRHQSLLSAVREHRYESILGLFHQYANELMSALDADGVTILTEEEITHFGETPADSIARQLQSHSQEELFHFNRLNENLELTGDELSNTAGAIVLKINPQKNISVIFYRNEVIQSVRWAGMPEKNIKFGPNGPRLHPRGSFEEYRESVSGECAQWTESNYAFAGELRWLLIQMDDSSPDEVAEELMRRMQHRDLLIAELNHRVRNILALVQSIARQTKSSATSVEEYLAAYESRIAALASAHDQVGASGLQWANIRKLIETELNPHLSSNKQHISISGDPIAVRAEVAPTVALVIHELCTNAVKHGALSPTGESLDIHWTYDSGGLMLAWRERMKEQITTPGKTGFGLSLIERAIPFECNGECTMRFEPDGLIVDLWLPHDAVRTIEEPRSSRNVSSTETATKPGFSRGRVIIVEDNTVLALELESQLQALGFESIQAFGSVAAGMEAVKTTEFDLALLDINLEGEVSFDIAFELLKTNTPIVFVTGYDSHDEVPEELAQLPFIIKPVSQSTLEAHIKTLEANGR</sequence>
<dbReference type="Proteomes" id="UP000319976">
    <property type="component" value="Chromosome"/>
</dbReference>
<dbReference type="SUPFAM" id="SSF55785">
    <property type="entry name" value="PYP-like sensor domain (PAS domain)"/>
    <property type="match status" value="1"/>
</dbReference>
<dbReference type="SMART" id="SM00065">
    <property type="entry name" value="GAF"/>
    <property type="match status" value="1"/>
</dbReference>
<evidence type="ECO:0000256" key="9">
    <source>
        <dbReference type="ARBA" id="ARBA00022840"/>
    </source>
</evidence>
<keyword evidence="16" id="KW-1185">Reference proteome</keyword>
<accession>A0A517T455</accession>
<name>A0A517T455_9PLAN</name>
<evidence type="ECO:0000256" key="6">
    <source>
        <dbReference type="ARBA" id="ARBA00022679"/>
    </source>
</evidence>
<dbReference type="Pfam" id="PF01590">
    <property type="entry name" value="GAF"/>
    <property type="match status" value="1"/>
</dbReference>
<dbReference type="Gene3D" id="3.30.450.40">
    <property type="match status" value="1"/>
</dbReference>
<dbReference type="InterPro" id="IPR003018">
    <property type="entry name" value="GAF"/>
</dbReference>
<dbReference type="Pfam" id="PF00072">
    <property type="entry name" value="Response_reg"/>
    <property type="match status" value="1"/>
</dbReference>
<dbReference type="InterPro" id="IPR016132">
    <property type="entry name" value="Phyto_chromo_attachment"/>
</dbReference>
<evidence type="ECO:0000256" key="8">
    <source>
        <dbReference type="ARBA" id="ARBA00022777"/>
    </source>
</evidence>
<comment type="catalytic activity">
    <reaction evidence="1">
        <text>ATP + protein L-histidine = ADP + protein N-phospho-L-histidine.</text>
        <dbReference type="EC" id="2.7.13.3"/>
    </reaction>
</comment>
<dbReference type="GO" id="GO:0006355">
    <property type="term" value="P:regulation of DNA-templated transcription"/>
    <property type="evidence" value="ECO:0007669"/>
    <property type="project" value="InterPro"/>
</dbReference>
<dbReference type="PANTHER" id="PTHR41523:SF7">
    <property type="entry name" value="HISTIDINE KINASE"/>
    <property type="match status" value="1"/>
</dbReference>
<evidence type="ECO:0000313" key="15">
    <source>
        <dbReference type="EMBL" id="QDT63155.1"/>
    </source>
</evidence>
<dbReference type="Pfam" id="PF07536">
    <property type="entry name" value="HWE_HK"/>
    <property type="match status" value="1"/>
</dbReference>
<dbReference type="PRINTS" id="PR01033">
    <property type="entry name" value="PHYTOCHROME"/>
</dbReference>
<dbReference type="RefSeq" id="WP_145259245.1">
    <property type="nucleotide sequence ID" value="NZ_CP036316.1"/>
</dbReference>
<keyword evidence="3" id="KW-0600">Photoreceptor protein</keyword>
<dbReference type="OrthoDB" id="9766459at2"/>
<evidence type="ECO:0000256" key="1">
    <source>
        <dbReference type="ARBA" id="ARBA00000085"/>
    </source>
</evidence>
<evidence type="ECO:0000256" key="11">
    <source>
        <dbReference type="ARBA" id="ARBA00023170"/>
    </source>
</evidence>
<dbReference type="KEGG" id="chya:V22_03730"/>
<dbReference type="InterPro" id="IPR011006">
    <property type="entry name" value="CheY-like_superfamily"/>
</dbReference>
<keyword evidence="9" id="KW-0067">ATP-binding</keyword>
<dbReference type="GO" id="GO:0004673">
    <property type="term" value="F:protein histidine kinase activity"/>
    <property type="evidence" value="ECO:0007669"/>
    <property type="project" value="UniProtKB-EC"/>
</dbReference>
<dbReference type="GO" id="GO:0009584">
    <property type="term" value="P:detection of visible light"/>
    <property type="evidence" value="ECO:0007669"/>
    <property type="project" value="InterPro"/>
</dbReference>
<evidence type="ECO:0000256" key="4">
    <source>
        <dbReference type="ARBA" id="ARBA00022553"/>
    </source>
</evidence>
<feature type="domain" description="Response regulatory" evidence="14">
    <location>
        <begin position="726"/>
        <end position="837"/>
    </location>
</feature>